<proteinExistence type="inferred from homology"/>
<sequence length="114" mass="13114">MVLDIFTLEKEGGSLHNHVTFVVYCADGYYEFGWFGLGKNNQQMKSVTIDHYKDWPTYRKKHSEGQTQKGLQELIDKARTWTGEKYNLISKNCKDFAEMLCKFAGVTCSCSVLL</sequence>
<reference evidence="5" key="1">
    <citation type="submission" date="2022-08" db="EMBL/GenBank/DDBJ databases">
        <title>Novel sulfate-reducing endosymbionts in the free-living metamonad Anaeramoeba.</title>
        <authorList>
            <person name="Jerlstrom-Hultqvist J."/>
            <person name="Cepicka I."/>
            <person name="Gallot-Lavallee L."/>
            <person name="Salas-Leiva D."/>
            <person name="Curtis B.A."/>
            <person name="Zahonova K."/>
            <person name="Pipaliya S."/>
            <person name="Dacks J."/>
            <person name="Roger A.J."/>
        </authorList>
    </citation>
    <scope>NUCLEOTIDE SEQUENCE</scope>
    <source>
        <strain evidence="5">Schooner1</strain>
    </source>
</reference>
<keyword evidence="6" id="KW-1185">Reference proteome</keyword>
<organism evidence="5 6">
    <name type="scientific">Anaeramoeba flamelloides</name>
    <dbReference type="NCBI Taxonomy" id="1746091"/>
    <lineage>
        <taxon>Eukaryota</taxon>
        <taxon>Metamonada</taxon>
        <taxon>Anaeramoebidae</taxon>
        <taxon>Anaeramoeba</taxon>
    </lineage>
</organism>
<dbReference type="Pfam" id="PF05903">
    <property type="entry name" value="Peptidase_C97"/>
    <property type="match status" value="1"/>
</dbReference>
<dbReference type="Proteomes" id="UP001150062">
    <property type="component" value="Unassembled WGS sequence"/>
</dbReference>
<gene>
    <name evidence="5" type="ORF">M0813_20620</name>
</gene>
<evidence type="ECO:0000256" key="1">
    <source>
        <dbReference type="ARBA" id="ARBA00008140"/>
    </source>
</evidence>
<comment type="similarity">
    <text evidence="1">Belongs to the DeSI family.</text>
</comment>
<evidence type="ECO:0000313" key="5">
    <source>
        <dbReference type="EMBL" id="KAJ6245103.1"/>
    </source>
</evidence>
<comment type="caution">
    <text evidence="5">The sequence shown here is derived from an EMBL/GenBank/DDBJ whole genome shotgun (WGS) entry which is preliminary data.</text>
</comment>
<keyword evidence="3" id="KW-0378">Hydrolase</keyword>
<evidence type="ECO:0000259" key="4">
    <source>
        <dbReference type="Pfam" id="PF05903"/>
    </source>
</evidence>
<accession>A0ABQ8YKL6</accession>
<dbReference type="Gene3D" id="3.90.1720.30">
    <property type="entry name" value="PPPDE domains"/>
    <property type="match status" value="1"/>
</dbReference>
<evidence type="ECO:0000256" key="2">
    <source>
        <dbReference type="ARBA" id="ARBA00022670"/>
    </source>
</evidence>
<protein>
    <recommendedName>
        <fullName evidence="4">PPPDE domain-containing protein</fullName>
    </recommendedName>
</protein>
<dbReference type="EMBL" id="JAOAOG010000151">
    <property type="protein sequence ID" value="KAJ6245103.1"/>
    <property type="molecule type" value="Genomic_DNA"/>
</dbReference>
<name>A0ABQ8YKL6_9EUKA</name>
<evidence type="ECO:0000313" key="6">
    <source>
        <dbReference type="Proteomes" id="UP001150062"/>
    </source>
</evidence>
<evidence type="ECO:0000256" key="3">
    <source>
        <dbReference type="ARBA" id="ARBA00022801"/>
    </source>
</evidence>
<dbReference type="InterPro" id="IPR042266">
    <property type="entry name" value="PPPDE_sf"/>
</dbReference>
<dbReference type="InterPro" id="IPR008580">
    <property type="entry name" value="PPPDE_dom"/>
</dbReference>
<feature type="domain" description="PPPDE" evidence="4">
    <location>
        <begin position="42"/>
        <end position="104"/>
    </location>
</feature>
<keyword evidence="2" id="KW-0645">Protease</keyword>